<evidence type="ECO:0000256" key="2">
    <source>
        <dbReference type="SAM" id="Phobius"/>
    </source>
</evidence>
<evidence type="ECO:0000313" key="3">
    <source>
        <dbReference type="EMBL" id="MCO4294642.1"/>
    </source>
</evidence>
<evidence type="ECO:0000313" key="4">
    <source>
        <dbReference type="Proteomes" id="UP001155182"/>
    </source>
</evidence>
<organism evidence="3 4">
    <name type="scientific">Solitalea agri</name>
    <dbReference type="NCBI Taxonomy" id="2953739"/>
    <lineage>
        <taxon>Bacteria</taxon>
        <taxon>Pseudomonadati</taxon>
        <taxon>Bacteroidota</taxon>
        <taxon>Sphingobacteriia</taxon>
        <taxon>Sphingobacteriales</taxon>
        <taxon>Sphingobacteriaceae</taxon>
        <taxon>Solitalea</taxon>
    </lineage>
</organism>
<proteinExistence type="predicted"/>
<keyword evidence="2" id="KW-1133">Transmembrane helix</keyword>
<sequence>MNNSRSLMALVVGIAAGAALNAMLNSEKGLEFKRKAKENLKRTSDDLMDKFKGHLESGKNQLADKMHQAADSLKS</sequence>
<feature type="region of interest" description="Disordered" evidence="1">
    <location>
        <begin position="56"/>
        <end position="75"/>
    </location>
</feature>
<keyword evidence="2" id="KW-0812">Transmembrane</keyword>
<keyword evidence="4" id="KW-1185">Reference proteome</keyword>
<dbReference type="RefSeq" id="WP_252589673.1">
    <property type="nucleotide sequence ID" value="NZ_JAMWYS010000058.1"/>
</dbReference>
<name>A0A9X2F4N0_9SPHI</name>
<dbReference type="EMBL" id="JAMWYS010000058">
    <property type="protein sequence ID" value="MCO4294642.1"/>
    <property type="molecule type" value="Genomic_DNA"/>
</dbReference>
<gene>
    <name evidence="3" type="ORF">NF867_17405</name>
</gene>
<feature type="transmembrane region" description="Helical" evidence="2">
    <location>
        <begin position="6"/>
        <end position="24"/>
    </location>
</feature>
<dbReference type="Proteomes" id="UP001155182">
    <property type="component" value="Unassembled WGS sequence"/>
</dbReference>
<comment type="caution">
    <text evidence="3">The sequence shown here is derived from an EMBL/GenBank/DDBJ whole genome shotgun (WGS) entry which is preliminary data.</text>
</comment>
<dbReference type="AlphaFoldDB" id="A0A9X2F4N0"/>
<protein>
    <submittedName>
        <fullName evidence="3">YtxH domain-containing protein</fullName>
    </submittedName>
</protein>
<accession>A0A9X2F4N0</accession>
<keyword evidence="2" id="KW-0472">Membrane</keyword>
<evidence type="ECO:0000256" key="1">
    <source>
        <dbReference type="SAM" id="MobiDB-lite"/>
    </source>
</evidence>
<reference evidence="3" key="1">
    <citation type="submission" date="2022-06" db="EMBL/GenBank/DDBJ databases">
        <title>Solitalea sp. MAHUQ-68 isolated from rhizospheric soil.</title>
        <authorList>
            <person name="Huq M.A."/>
        </authorList>
    </citation>
    <scope>NUCLEOTIDE SEQUENCE</scope>
    <source>
        <strain evidence="3">MAHUQ-68</strain>
    </source>
</reference>